<dbReference type="AlphaFoldDB" id="A0A1I4XN65"/>
<keyword evidence="1" id="KW-0812">Transmembrane</keyword>
<reference evidence="3" key="1">
    <citation type="submission" date="2016-10" db="EMBL/GenBank/DDBJ databases">
        <authorList>
            <person name="Varghese N."/>
            <person name="Submissions S."/>
        </authorList>
    </citation>
    <scope>NUCLEOTIDE SEQUENCE [LARGE SCALE GENOMIC DNA]</scope>
    <source>
        <strain evidence="3">DSM 25575</strain>
    </source>
</reference>
<keyword evidence="1" id="KW-0472">Membrane</keyword>
<accession>A0A1I4XN65</accession>
<organism evidence="2 3">
    <name type="scientific">Chryseobacterium oleae</name>
    <dbReference type="NCBI Taxonomy" id="491207"/>
    <lineage>
        <taxon>Bacteria</taxon>
        <taxon>Pseudomonadati</taxon>
        <taxon>Bacteroidota</taxon>
        <taxon>Flavobacteriia</taxon>
        <taxon>Flavobacteriales</taxon>
        <taxon>Weeksellaceae</taxon>
        <taxon>Chryseobacterium group</taxon>
        <taxon>Chryseobacterium</taxon>
    </lineage>
</organism>
<gene>
    <name evidence="2" type="ORF">SAMN05421594_1965</name>
</gene>
<protein>
    <submittedName>
        <fullName evidence="2">Uncharacterized protein</fullName>
    </submittedName>
</protein>
<feature type="transmembrane region" description="Helical" evidence="1">
    <location>
        <begin position="206"/>
        <end position="229"/>
    </location>
</feature>
<sequence>MNSEKSFQSLESKINIFPTFILQTLLYGVLLFGCGFLILLPAYGIYKRGIEVMLIPALICFPIGFGILIPSVKHYIIKRNLTASKIIINETGILYCNSKNETVKTILYADLVASGKEFDISSHNTRNSGIIPLLEVFTKSEKGASNSLYVEMTLPLHVVKDRYTLYARFLQGISIFRPDLTIAPQVFHSYFIDPETWKIDRKSEGLILLFVILAAFLICGLILWLVFYFT</sequence>
<evidence type="ECO:0000256" key="1">
    <source>
        <dbReference type="SAM" id="Phobius"/>
    </source>
</evidence>
<evidence type="ECO:0000313" key="3">
    <source>
        <dbReference type="Proteomes" id="UP000198769"/>
    </source>
</evidence>
<dbReference type="OrthoDB" id="1247351at2"/>
<dbReference type="Proteomes" id="UP000198769">
    <property type="component" value="Unassembled WGS sequence"/>
</dbReference>
<evidence type="ECO:0000313" key="2">
    <source>
        <dbReference type="EMBL" id="SFN27056.1"/>
    </source>
</evidence>
<dbReference type="RefSeq" id="WP_090024265.1">
    <property type="nucleotide sequence ID" value="NZ_FOVD01000002.1"/>
</dbReference>
<dbReference type="PROSITE" id="PS51257">
    <property type="entry name" value="PROKAR_LIPOPROTEIN"/>
    <property type="match status" value="1"/>
</dbReference>
<proteinExistence type="predicted"/>
<name>A0A1I4XN65_CHROL</name>
<feature type="transmembrane region" description="Helical" evidence="1">
    <location>
        <begin position="52"/>
        <end position="72"/>
    </location>
</feature>
<feature type="transmembrane region" description="Helical" evidence="1">
    <location>
        <begin position="20"/>
        <end position="46"/>
    </location>
</feature>
<dbReference type="EMBL" id="FOVD01000002">
    <property type="protein sequence ID" value="SFN27056.1"/>
    <property type="molecule type" value="Genomic_DNA"/>
</dbReference>
<keyword evidence="3" id="KW-1185">Reference proteome</keyword>
<keyword evidence="1" id="KW-1133">Transmembrane helix</keyword>